<dbReference type="Proteomes" id="UP000093523">
    <property type="component" value="Unassembled WGS sequence"/>
</dbReference>
<gene>
    <name evidence="5" type="ORF">A6E04_03690</name>
</gene>
<evidence type="ECO:0000259" key="4">
    <source>
        <dbReference type="PROSITE" id="PS51829"/>
    </source>
</evidence>
<protein>
    <submittedName>
        <fullName evidence="5">Propeptide, peptidase</fullName>
    </submittedName>
</protein>
<keyword evidence="3" id="KW-0732">Signal</keyword>
<dbReference type="PROSITE" id="PS51829">
    <property type="entry name" value="P_HOMO_B"/>
    <property type="match status" value="1"/>
</dbReference>
<sequence>MKKYLSCLIGLWCSSHAIAGEWDYPANTMTASQAQEAKQYLQQAYPNDGDYRLRYETHSTLGTHYNFDVWIDGQYQPQKTMVVSTNKNDRIVRVFKSLKNTTLNNGKPAAASEIEDPRSLKSLTPPELSTGTMVSAAFSVFDPDLRTMDREPKPASQMTDIAQYPNPSHYVIKDSDVLLSNGKYYLSNPRVRQVDALALVIPQSPENPKEIESNIGLLAQEGVATFSSLAELKATHINEPNFAQIMAFSHLDASVRYITSLGFTIFDRPIDFDASALSANNSSYYYGAKALLLGTGGGSPDSFDADVVLHELGHGIHYHIVPDWAYGHTGAIGEGFGDYWAGSYSYRQQFTNANSSGQEFEIDTVFNWDGYFGAKRNTRSLWNQKARYFKQADYRAHESVAGELGDELWSTPLFQSLKQGVTRYGITAFSEFDTIVLESMYGLGRGLKMHDLAESMVFVANTLYPNKEYAQILTDNFTHHGLLLAPFKQEITSHYISPNKHIEFTLLSTQRQAMITGDISINNDKVKDINSDLFDSFNIDIELPTALQCGQSFNTETNLSYQFSPSLLTKEWTKRMTLIKGTPTFSTSFPLINTRIPDATTDSSGRPIVGLQTVNFTAADHNGIVDENFGVYLHIEHSHLIDLTVTLISPRGTRVTLLNHKDSASPLFQDYFTIKHDSIITPFKGEPSWGTWRLEIADFAPNDSGKLISWGVGSIQSYQCTTPKTTSTTAAKSSSGGSFSLLTLFLLILFMGGRQLPSFPISFTNNKKTTL</sequence>
<dbReference type="EMBL" id="MAJU01000004">
    <property type="protein sequence ID" value="OCH23014.1"/>
    <property type="molecule type" value="Genomic_DNA"/>
</dbReference>
<dbReference type="OrthoDB" id="5289240at2"/>
<dbReference type="InterPro" id="IPR008979">
    <property type="entry name" value="Galactose-bd-like_sf"/>
</dbReference>
<feature type="chain" id="PRO_5008632497" evidence="3">
    <location>
        <begin position="20"/>
        <end position="771"/>
    </location>
</feature>
<proteinExistence type="predicted"/>
<evidence type="ECO:0000256" key="2">
    <source>
        <dbReference type="ARBA" id="ARBA00022801"/>
    </source>
</evidence>
<comment type="caution">
    <text evidence="5">The sequence shown here is derived from an EMBL/GenBank/DDBJ whole genome shotgun (WGS) entry which is preliminary data.</text>
</comment>
<evidence type="ECO:0000256" key="1">
    <source>
        <dbReference type="ARBA" id="ARBA00022670"/>
    </source>
</evidence>
<feature type="domain" description="P/Homo B" evidence="4">
    <location>
        <begin position="573"/>
        <end position="723"/>
    </location>
</feature>
<dbReference type="RefSeq" id="WP_065609518.1">
    <property type="nucleotide sequence ID" value="NZ_CAWMPN010000004.1"/>
</dbReference>
<reference evidence="5 6" key="1">
    <citation type="submission" date="2016-06" db="EMBL/GenBank/DDBJ databases">
        <authorList>
            <person name="Kjaerup R.B."/>
            <person name="Dalgaard T.S."/>
            <person name="Juul-Madsen H.R."/>
        </authorList>
    </citation>
    <scope>NUCLEOTIDE SEQUENCE [LARGE SCALE GENOMIC DNA]</scope>
    <source>
        <strain evidence="5 6">1S159</strain>
    </source>
</reference>
<dbReference type="SUPFAM" id="SSF55486">
    <property type="entry name" value="Metalloproteases ('zincins'), catalytic domain"/>
    <property type="match status" value="1"/>
</dbReference>
<dbReference type="AlphaFoldDB" id="A0A1B9P3I9"/>
<dbReference type="STRING" id="688.A6E04_03690"/>
<dbReference type="SUPFAM" id="SSF49785">
    <property type="entry name" value="Galactose-binding domain-like"/>
    <property type="match status" value="1"/>
</dbReference>
<dbReference type="GO" id="GO:0006508">
    <property type="term" value="P:proteolysis"/>
    <property type="evidence" value="ECO:0007669"/>
    <property type="project" value="UniProtKB-KW"/>
</dbReference>
<organism evidence="5 6">
    <name type="scientific">Aliivibrio logei</name>
    <name type="common">Vibrio logei</name>
    <dbReference type="NCBI Taxonomy" id="688"/>
    <lineage>
        <taxon>Bacteria</taxon>
        <taxon>Pseudomonadati</taxon>
        <taxon>Pseudomonadota</taxon>
        <taxon>Gammaproteobacteria</taxon>
        <taxon>Vibrionales</taxon>
        <taxon>Vibrionaceae</taxon>
        <taxon>Aliivibrio</taxon>
    </lineage>
</organism>
<dbReference type="GO" id="GO:0004252">
    <property type="term" value="F:serine-type endopeptidase activity"/>
    <property type="evidence" value="ECO:0007669"/>
    <property type="project" value="InterPro"/>
</dbReference>
<evidence type="ECO:0000256" key="3">
    <source>
        <dbReference type="SAM" id="SignalP"/>
    </source>
</evidence>
<keyword evidence="1" id="KW-0645">Protease</keyword>
<dbReference type="Pfam" id="PF01483">
    <property type="entry name" value="P_proprotein"/>
    <property type="match status" value="1"/>
</dbReference>
<feature type="signal peptide" evidence="3">
    <location>
        <begin position="1"/>
        <end position="19"/>
    </location>
</feature>
<evidence type="ECO:0000313" key="5">
    <source>
        <dbReference type="EMBL" id="OCH23014.1"/>
    </source>
</evidence>
<name>A0A1B9P3I9_ALILO</name>
<accession>A0A1B9P3I9</accession>
<keyword evidence="2" id="KW-0378">Hydrolase</keyword>
<evidence type="ECO:0000313" key="6">
    <source>
        <dbReference type="Proteomes" id="UP000093523"/>
    </source>
</evidence>
<dbReference type="InterPro" id="IPR002884">
    <property type="entry name" value="P_dom"/>
</dbReference>
<dbReference type="Gene3D" id="2.60.120.260">
    <property type="entry name" value="Galactose-binding domain-like"/>
    <property type="match status" value="1"/>
</dbReference>